<proteinExistence type="predicted"/>
<dbReference type="SUPFAM" id="SSF54928">
    <property type="entry name" value="RNA-binding domain, RBD"/>
    <property type="match status" value="2"/>
</dbReference>
<evidence type="ECO:0000256" key="3">
    <source>
        <dbReference type="ARBA" id="ARBA00022884"/>
    </source>
</evidence>
<dbReference type="InterPro" id="IPR035979">
    <property type="entry name" value="RBD_domain_sf"/>
</dbReference>
<feature type="region of interest" description="Disordered" evidence="5">
    <location>
        <begin position="1"/>
        <end position="238"/>
    </location>
</feature>
<keyword evidence="8" id="KW-1185">Reference proteome</keyword>
<keyword evidence="3 4" id="KW-0694">RNA-binding</keyword>
<dbReference type="Proteomes" id="UP001457282">
    <property type="component" value="Unassembled WGS sequence"/>
</dbReference>
<dbReference type="CDD" id="cd12283">
    <property type="entry name" value="RRM1_RBM39_like"/>
    <property type="match status" value="1"/>
</dbReference>
<dbReference type="InterPro" id="IPR000504">
    <property type="entry name" value="RRM_dom"/>
</dbReference>
<keyword evidence="1" id="KW-0597">Phosphoprotein</keyword>
<reference evidence="7 8" key="1">
    <citation type="journal article" date="2023" name="G3 (Bethesda)">
        <title>A chromosome-length genome assembly and annotation of blackberry (Rubus argutus, cv. 'Hillquist').</title>
        <authorList>
            <person name="Bruna T."/>
            <person name="Aryal R."/>
            <person name="Dudchenko O."/>
            <person name="Sargent D.J."/>
            <person name="Mead D."/>
            <person name="Buti M."/>
            <person name="Cavallini A."/>
            <person name="Hytonen T."/>
            <person name="Andres J."/>
            <person name="Pham M."/>
            <person name="Weisz D."/>
            <person name="Mascagni F."/>
            <person name="Usai G."/>
            <person name="Natali L."/>
            <person name="Bassil N."/>
            <person name="Fernandez G.E."/>
            <person name="Lomsadze A."/>
            <person name="Armour M."/>
            <person name="Olukolu B."/>
            <person name="Poorten T."/>
            <person name="Britton C."/>
            <person name="Davik J."/>
            <person name="Ashrafi H."/>
            <person name="Aiden E.L."/>
            <person name="Borodovsky M."/>
            <person name="Worthington M."/>
        </authorList>
    </citation>
    <scope>NUCLEOTIDE SEQUENCE [LARGE SCALE GENOMIC DNA]</scope>
    <source>
        <strain evidence="7">PI 553951</strain>
    </source>
</reference>
<dbReference type="Gene3D" id="3.30.70.330">
    <property type="match status" value="3"/>
</dbReference>
<sequence length="594" mass="68997">MDFDEYDYLEKTVQENDDRDSKKKAKKEATEKSYRKREVDDDVSAGAEDEDRKSSKRSKGSEHENGRDKDKDRGRHHRSGGRERERDGERDKDRDRDRVGEREKERDRERSSRDKEKERERRDRDKEKEKEKEREKDKERDRKERREREDRERREKEDKESSRRSVSRSDREEKERSRRSVSRSDREEKERSRRSRSHSDRDREREVREKEREFEMNESRRFKDKKEMAEPEADPERDQRTVFAYQMPLKATERDVYEFFSRAGKVRDVRLIMDRNSRRSKGVGYIEFYDAMDVPMAIALSGQYLLGQPGTCILHMTETHLREIFEPFGPVELVQLPLDLETSQCKGFGFVQFAHLEHAKAAQSLNGKLEIAGRTIKVSSVTDHVGSQETGAKSADFDDDDGVSLNAQSRALLMQKLDRTGHCHKVCLHLFSTTLNNYAINLYFCYLVGGSIAGSLGVPGLNGSAPNQRAVNLPMNGQATPFLQAKVMPLAVTEPIGNPSECLLLKDMFDPATEKEPDFDVDIKEDVEDECSKYGRVKHIYVEKNSAGFVYLRFETVEGAAAAQRAMHLRWFAGRQISALFMQPQVYEVKFGGA</sequence>
<organism evidence="7 8">
    <name type="scientific">Rubus argutus</name>
    <name type="common">Southern blackberry</name>
    <dbReference type="NCBI Taxonomy" id="59490"/>
    <lineage>
        <taxon>Eukaryota</taxon>
        <taxon>Viridiplantae</taxon>
        <taxon>Streptophyta</taxon>
        <taxon>Embryophyta</taxon>
        <taxon>Tracheophyta</taxon>
        <taxon>Spermatophyta</taxon>
        <taxon>Magnoliopsida</taxon>
        <taxon>eudicotyledons</taxon>
        <taxon>Gunneridae</taxon>
        <taxon>Pentapetalae</taxon>
        <taxon>rosids</taxon>
        <taxon>fabids</taxon>
        <taxon>Rosales</taxon>
        <taxon>Rosaceae</taxon>
        <taxon>Rosoideae</taxon>
        <taxon>Rosoideae incertae sedis</taxon>
        <taxon>Rubus</taxon>
    </lineage>
</organism>
<dbReference type="SMART" id="SM00360">
    <property type="entry name" value="RRM"/>
    <property type="match status" value="3"/>
</dbReference>
<name>A0AAW1YMV0_RUBAR</name>
<evidence type="ECO:0000313" key="8">
    <source>
        <dbReference type="Proteomes" id="UP001457282"/>
    </source>
</evidence>
<dbReference type="GO" id="GO:0003723">
    <property type="term" value="F:RNA binding"/>
    <property type="evidence" value="ECO:0007669"/>
    <property type="project" value="UniProtKB-UniRule"/>
</dbReference>
<feature type="domain" description="RRM" evidence="6">
    <location>
        <begin position="240"/>
        <end position="309"/>
    </location>
</feature>
<dbReference type="CDD" id="cd12285">
    <property type="entry name" value="RRM3_RBM39_like"/>
    <property type="match status" value="1"/>
</dbReference>
<evidence type="ECO:0000256" key="1">
    <source>
        <dbReference type="ARBA" id="ARBA00022553"/>
    </source>
</evidence>
<feature type="compositionally biased region" description="Basic and acidic residues" evidence="5">
    <location>
        <begin position="80"/>
        <end position="238"/>
    </location>
</feature>
<dbReference type="InterPro" id="IPR006509">
    <property type="entry name" value="RBM39_SF"/>
</dbReference>
<dbReference type="Pfam" id="PF00076">
    <property type="entry name" value="RRM_1"/>
    <property type="match status" value="3"/>
</dbReference>
<evidence type="ECO:0000259" key="6">
    <source>
        <dbReference type="PROSITE" id="PS50102"/>
    </source>
</evidence>
<keyword evidence="2" id="KW-0677">Repeat</keyword>
<comment type="caution">
    <text evidence="7">The sequence shown here is derived from an EMBL/GenBank/DDBJ whole genome shotgun (WGS) entry which is preliminary data.</text>
</comment>
<feature type="compositionally biased region" description="Basic and acidic residues" evidence="5">
    <location>
        <begin position="8"/>
        <end position="39"/>
    </location>
</feature>
<evidence type="ECO:0000256" key="5">
    <source>
        <dbReference type="SAM" id="MobiDB-lite"/>
    </source>
</evidence>
<dbReference type="AlphaFoldDB" id="A0AAW1YMV0"/>
<feature type="compositionally biased region" description="Basic and acidic residues" evidence="5">
    <location>
        <begin position="59"/>
        <end position="73"/>
    </location>
</feature>
<dbReference type="NCBIfam" id="TIGR01622">
    <property type="entry name" value="SF-CC1"/>
    <property type="match status" value="1"/>
</dbReference>
<dbReference type="PANTHER" id="PTHR48036">
    <property type="entry name" value="SPLICING FACTOR (PAD-1), PUTATIVE (AFU_ORTHOLOGUE AFUA_1G15810)-RELATED"/>
    <property type="match status" value="1"/>
</dbReference>
<evidence type="ECO:0000256" key="4">
    <source>
        <dbReference type="PROSITE-ProRule" id="PRU00176"/>
    </source>
</evidence>
<gene>
    <name evidence="7" type="ORF">M0R45_005514</name>
</gene>
<dbReference type="InterPro" id="IPR029123">
    <property type="entry name" value="RBM39_linker"/>
</dbReference>
<dbReference type="PROSITE" id="PS50102">
    <property type="entry name" value="RRM"/>
    <property type="match status" value="2"/>
</dbReference>
<dbReference type="EMBL" id="JBEDUW010000001">
    <property type="protein sequence ID" value="KAK9950008.1"/>
    <property type="molecule type" value="Genomic_DNA"/>
</dbReference>
<evidence type="ECO:0000313" key="7">
    <source>
        <dbReference type="EMBL" id="KAK9950008.1"/>
    </source>
</evidence>
<evidence type="ECO:0000256" key="2">
    <source>
        <dbReference type="ARBA" id="ARBA00022737"/>
    </source>
</evidence>
<dbReference type="GO" id="GO:0006397">
    <property type="term" value="P:mRNA processing"/>
    <property type="evidence" value="ECO:0007669"/>
    <property type="project" value="InterPro"/>
</dbReference>
<accession>A0AAW1YMV0</accession>
<dbReference type="GO" id="GO:0005634">
    <property type="term" value="C:nucleus"/>
    <property type="evidence" value="ECO:0007669"/>
    <property type="project" value="InterPro"/>
</dbReference>
<feature type="domain" description="RRM" evidence="6">
    <location>
        <begin position="301"/>
        <end position="383"/>
    </location>
</feature>
<feature type="compositionally biased region" description="Acidic residues" evidence="5">
    <location>
        <begin position="40"/>
        <end position="49"/>
    </location>
</feature>
<dbReference type="Pfam" id="PF15519">
    <property type="entry name" value="RBM39linker"/>
    <property type="match status" value="1"/>
</dbReference>
<protein>
    <recommendedName>
        <fullName evidence="6">RRM domain-containing protein</fullName>
    </recommendedName>
</protein>
<dbReference type="InterPro" id="IPR012677">
    <property type="entry name" value="Nucleotide-bd_a/b_plait_sf"/>
</dbReference>